<dbReference type="NCBIfam" id="NF009467">
    <property type="entry name" value="PRK12826.1-3"/>
    <property type="match status" value="1"/>
</dbReference>
<evidence type="ECO:0000256" key="2">
    <source>
        <dbReference type="ARBA" id="ARBA00023002"/>
    </source>
</evidence>
<comment type="similarity">
    <text evidence="1 4">Belongs to the short-chain dehydrogenases/reductases (SDR) family.</text>
</comment>
<dbReference type="PANTHER" id="PTHR43180:SF66">
    <property type="entry name" value="SHORT-CHAIN DEHYDROGENASE_REDUCTASE FAMILY PROTEIN"/>
    <property type="match status" value="1"/>
</dbReference>
<dbReference type="CDD" id="cd05233">
    <property type="entry name" value="SDR_c"/>
    <property type="match status" value="1"/>
</dbReference>
<dbReference type="PRINTS" id="PR00081">
    <property type="entry name" value="GDHRDH"/>
</dbReference>
<dbReference type="SUPFAM" id="SSF51735">
    <property type="entry name" value="NAD(P)-binding Rossmann-fold domains"/>
    <property type="match status" value="1"/>
</dbReference>
<dbReference type="Gene3D" id="3.40.50.720">
    <property type="entry name" value="NAD(P)-binding Rossmann-like Domain"/>
    <property type="match status" value="1"/>
</dbReference>
<dbReference type="PANTHER" id="PTHR43180">
    <property type="entry name" value="3-OXOACYL-(ACYL-CARRIER-PROTEIN) REDUCTASE (AFU_ORTHOLOGUE AFUA_6G11210)"/>
    <property type="match status" value="1"/>
</dbReference>
<dbReference type="FunFam" id="3.40.50.720:FF:000084">
    <property type="entry name" value="Short-chain dehydrogenase reductase"/>
    <property type="match status" value="1"/>
</dbReference>
<name>A0A2T2ZBY6_9NOCA</name>
<dbReference type="InterPro" id="IPR020904">
    <property type="entry name" value="Sc_DH/Rdtase_CS"/>
</dbReference>
<accession>A0A2T2ZBY6</accession>
<organism evidence="5 6">
    <name type="scientific">Nocardia nova</name>
    <dbReference type="NCBI Taxonomy" id="37330"/>
    <lineage>
        <taxon>Bacteria</taxon>
        <taxon>Bacillati</taxon>
        <taxon>Actinomycetota</taxon>
        <taxon>Actinomycetes</taxon>
        <taxon>Mycobacteriales</taxon>
        <taxon>Nocardiaceae</taxon>
        <taxon>Nocardia</taxon>
    </lineage>
</organism>
<comment type="caution">
    <text evidence="5">The sequence shown here is derived from an EMBL/GenBank/DDBJ whole genome shotgun (WGS) entry which is preliminary data.</text>
</comment>
<dbReference type="Pfam" id="PF00106">
    <property type="entry name" value="adh_short"/>
    <property type="match status" value="1"/>
</dbReference>
<sequence length="276" mass="28689">MAGLEGKVALITGAARGQGRSHAVRLAGEGADIIALDICADIDTMDYPNAAPEDLKETVAQVEALGRRIVATETDVRDAAATREAVDRGYETFGRLDIVLSNAGIVRLSDSPDDYAQTWRDVLSTNLSGGFHVVNAAVPHIISGGRGGSIVFTGSTAGVRPTASLNTAALAYTASKWGLVGICKQYAASLAQHSIRVNIVHPTGVASGMTMNEAMARLAQEAAAGGDNSISQMQNAMPIEILQPGDISDAIAFLVSDQAKWITGVSLPVDAGFSIR</sequence>
<dbReference type="PROSITE" id="PS00061">
    <property type="entry name" value="ADH_SHORT"/>
    <property type="match status" value="1"/>
</dbReference>
<keyword evidence="2" id="KW-0560">Oxidoreductase</keyword>
<dbReference type="Proteomes" id="UP000241647">
    <property type="component" value="Unassembled WGS sequence"/>
</dbReference>
<dbReference type="RefSeq" id="WP_063024459.1">
    <property type="nucleotide sequence ID" value="NZ_PYHS01000002.1"/>
</dbReference>
<dbReference type="InterPro" id="IPR036291">
    <property type="entry name" value="NAD(P)-bd_dom_sf"/>
</dbReference>
<evidence type="ECO:0000256" key="4">
    <source>
        <dbReference type="RuleBase" id="RU000363"/>
    </source>
</evidence>
<dbReference type="EMBL" id="PYHS01000002">
    <property type="protein sequence ID" value="PSR65260.1"/>
    <property type="molecule type" value="Genomic_DNA"/>
</dbReference>
<dbReference type="AlphaFoldDB" id="A0A2T2ZBY6"/>
<protein>
    <submittedName>
        <fullName evidence="5">NAD(P)-dependent oxidoreductase</fullName>
    </submittedName>
</protein>
<reference evidence="5 6" key="1">
    <citation type="submission" date="2018-02" db="EMBL/GenBank/DDBJ databases">
        <title>8 Nocardia nova and 1 Nocardia cyriacigeorgica strain used for evolution to TMP-SMX.</title>
        <authorList>
            <person name="Mehta H."/>
            <person name="Weng J."/>
            <person name="Shamoo Y."/>
        </authorList>
    </citation>
    <scope>NUCLEOTIDE SEQUENCE [LARGE SCALE GENOMIC DNA]</scope>
    <source>
        <strain evidence="5 6">ATCC 33727</strain>
    </source>
</reference>
<dbReference type="InterPro" id="IPR023985">
    <property type="entry name" value="SDR_subfam_1"/>
</dbReference>
<gene>
    <name evidence="5" type="ORF">C8259_03625</name>
</gene>
<evidence type="ECO:0000313" key="6">
    <source>
        <dbReference type="Proteomes" id="UP000241647"/>
    </source>
</evidence>
<keyword evidence="3" id="KW-0520">NAD</keyword>
<proteinExistence type="inferred from homology"/>
<dbReference type="NCBIfam" id="TIGR03971">
    <property type="entry name" value="SDR_subfam_1"/>
    <property type="match status" value="1"/>
</dbReference>
<evidence type="ECO:0000256" key="1">
    <source>
        <dbReference type="ARBA" id="ARBA00006484"/>
    </source>
</evidence>
<evidence type="ECO:0000256" key="3">
    <source>
        <dbReference type="ARBA" id="ARBA00023027"/>
    </source>
</evidence>
<dbReference type="InterPro" id="IPR002347">
    <property type="entry name" value="SDR_fam"/>
</dbReference>
<dbReference type="GO" id="GO:0016491">
    <property type="term" value="F:oxidoreductase activity"/>
    <property type="evidence" value="ECO:0007669"/>
    <property type="project" value="UniProtKB-KW"/>
</dbReference>
<dbReference type="PRINTS" id="PR00080">
    <property type="entry name" value="SDRFAMILY"/>
</dbReference>
<evidence type="ECO:0000313" key="5">
    <source>
        <dbReference type="EMBL" id="PSR65260.1"/>
    </source>
</evidence>